<dbReference type="InterPro" id="IPR036388">
    <property type="entry name" value="WH-like_DNA-bd_sf"/>
</dbReference>
<evidence type="ECO:0000313" key="9">
    <source>
        <dbReference type="Proteomes" id="UP000320085"/>
    </source>
</evidence>
<dbReference type="Proteomes" id="UP000320085">
    <property type="component" value="Unassembled WGS sequence"/>
</dbReference>
<dbReference type="Pfam" id="PF00486">
    <property type="entry name" value="Trans_reg_C"/>
    <property type="match status" value="1"/>
</dbReference>
<dbReference type="AlphaFoldDB" id="A0A543PLZ0"/>
<sequence>MTKSMQEEWARASGGGAGTSQVEVPTHFGAQHAARPRAQADVRPRAQVTLCRSLSVSVGGTTVGPRQLGGAKPRQILVALLLHPEQAVCKASLVRLLWGGSPPAGALSTLEGYVSLLRKRLEGLAPGLENAVRTVPGGYLADLAFLDVDVHRFRRLGLTARSAVAEEAVLAYAGAIDALTGALLPEEDVDWIEQAREELDGELLQVLTDAAAVALEVGDLGRAHRWARAAISMDPYDEPAWRVVLECCERRGLYADGLRAYDECRRLLAGELGCTPGPGVREAFGRLLERAKQVDDDPLAALMDAVVRLHLAVSSPAEPTTEPTGPGVDRADAGDVEEDWRLLERFLSMARRHTEHPSRLSA</sequence>
<dbReference type="PANTHER" id="PTHR35807">
    <property type="entry name" value="TRANSCRIPTIONAL REGULATOR REDD-RELATED"/>
    <property type="match status" value="1"/>
</dbReference>
<comment type="similarity">
    <text evidence="1">Belongs to the AfsR/DnrI/RedD regulatory family.</text>
</comment>
<accession>A0A543PLZ0</accession>
<dbReference type="PROSITE" id="PS51755">
    <property type="entry name" value="OMPR_PHOB"/>
    <property type="match status" value="1"/>
</dbReference>
<dbReference type="InterPro" id="IPR051677">
    <property type="entry name" value="AfsR-DnrI-RedD_regulator"/>
</dbReference>
<evidence type="ECO:0000256" key="6">
    <source>
        <dbReference type="SAM" id="MobiDB-lite"/>
    </source>
</evidence>
<keyword evidence="2" id="KW-0805">Transcription regulation</keyword>
<keyword evidence="4" id="KW-0804">Transcription</keyword>
<reference evidence="8 9" key="1">
    <citation type="submission" date="2019-06" db="EMBL/GenBank/DDBJ databases">
        <title>Sequencing the genomes of 1000 actinobacteria strains.</title>
        <authorList>
            <person name="Klenk H.-P."/>
        </authorList>
    </citation>
    <scope>NUCLEOTIDE SEQUENCE [LARGE SCALE GENOMIC DNA]</scope>
    <source>
        <strain evidence="8 9">DSM 21776</strain>
    </source>
</reference>
<dbReference type="OrthoDB" id="134712at2"/>
<organism evidence="8 9">
    <name type="scientific">Humibacillus xanthopallidus</name>
    <dbReference type="NCBI Taxonomy" id="412689"/>
    <lineage>
        <taxon>Bacteria</taxon>
        <taxon>Bacillati</taxon>
        <taxon>Actinomycetota</taxon>
        <taxon>Actinomycetes</taxon>
        <taxon>Micrococcales</taxon>
        <taxon>Intrasporangiaceae</taxon>
        <taxon>Humibacillus</taxon>
    </lineage>
</organism>
<feature type="DNA-binding region" description="OmpR/PhoB-type" evidence="5">
    <location>
        <begin position="37"/>
        <end position="143"/>
    </location>
</feature>
<dbReference type="EMBL" id="VFQF01000003">
    <property type="protein sequence ID" value="TQN45085.1"/>
    <property type="molecule type" value="Genomic_DNA"/>
</dbReference>
<dbReference type="SMART" id="SM01043">
    <property type="entry name" value="BTAD"/>
    <property type="match status" value="1"/>
</dbReference>
<feature type="compositionally biased region" description="Low complexity" evidence="6">
    <location>
        <begin position="318"/>
        <end position="327"/>
    </location>
</feature>
<comment type="caution">
    <text evidence="8">The sequence shown here is derived from an EMBL/GenBank/DDBJ whole genome shotgun (WGS) entry which is preliminary data.</text>
</comment>
<evidence type="ECO:0000259" key="7">
    <source>
        <dbReference type="PROSITE" id="PS51755"/>
    </source>
</evidence>
<evidence type="ECO:0000313" key="8">
    <source>
        <dbReference type="EMBL" id="TQN45085.1"/>
    </source>
</evidence>
<proteinExistence type="inferred from homology"/>
<feature type="region of interest" description="Disordered" evidence="6">
    <location>
        <begin position="1"/>
        <end position="22"/>
    </location>
</feature>
<gene>
    <name evidence="8" type="ORF">FHX52_4317</name>
</gene>
<evidence type="ECO:0000256" key="2">
    <source>
        <dbReference type="ARBA" id="ARBA00023015"/>
    </source>
</evidence>
<evidence type="ECO:0000256" key="3">
    <source>
        <dbReference type="ARBA" id="ARBA00023125"/>
    </source>
</evidence>
<dbReference type="PANTHER" id="PTHR35807:SF1">
    <property type="entry name" value="TRANSCRIPTIONAL REGULATOR REDD"/>
    <property type="match status" value="1"/>
</dbReference>
<dbReference type="SMART" id="SM00862">
    <property type="entry name" value="Trans_reg_C"/>
    <property type="match status" value="1"/>
</dbReference>
<evidence type="ECO:0000256" key="5">
    <source>
        <dbReference type="PROSITE-ProRule" id="PRU01091"/>
    </source>
</evidence>
<dbReference type="Gene3D" id="1.10.10.10">
    <property type="entry name" value="Winged helix-like DNA-binding domain superfamily/Winged helix DNA-binding domain"/>
    <property type="match status" value="1"/>
</dbReference>
<dbReference type="GO" id="GO:0000160">
    <property type="term" value="P:phosphorelay signal transduction system"/>
    <property type="evidence" value="ECO:0007669"/>
    <property type="project" value="InterPro"/>
</dbReference>
<dbReference type="InterPro" id="IPR005158">
    <property type="entry name" value="BTAD"/>
</dbReference>
<protein>
    <submittedName>
        <fullName evidence="8">DNA-binding SARP family transcriptional activator</fullName>
    </submittedName>
</protein>
<dbReference type="Gene3D" id="1.25.40.10">
    <property type="entry name" value="Tetratricopeptide repeat domain"/>
    <property type="match status" value="1"/>
</dbReference>
<evidence type="ECO:0000256" key="1">
    <source>
        <dbReference type="ARBA" id="ARBA00005820"/>
    </source>
</evidence>
<feature type="domain" description="OmpR/PhoB-type" evidence="7">
    <location>
        <begin position="37"/>
        <end position="143"/>
    </location>
</feature>
<dbReference type="GO" id="GO:0006355">
    <property type="term" value="P:regulation of DNA-templated transcription"/>
    <property type="evidence" value="ECO:0007669"/>
    <property type="project" value="InterPro"/>
</dbReference>
<dbReference type="GO" id="GO:0003677">
    <property type="term" value="F:DNA binding"/>
    <property type="evidence" value="ECO:0007669"/>
    <property type="project" value="UniProtKB-UniRule"/>
</dbReference>
<evidence type="ECO:0000256" key="4">
    <source>
        <dbReference type="ARBA" id="ARBA00023163"/>
    </source>
</evidence>
<feature type="region of interest" description="Disordered" evidence="6">
    <location>
        <begin position="314"/>
        <end position="334"/>
    </location>
</feature>
<feature type="compositionally biased region" description="Basic and acidic residues" evidence="6">
    <location>
        <begin position="1"/>
        <end position="10"/>
    </location>
</feature>
<dbReference type="InterPro" id="IPR011990">
    <property type="entry name" value="TPR-like_helical_dom_sf"/>
</dbReference>
<dbReference type="Pfam" id="PF03704">
    <property type="entry name" value="BTAD"/>
    <property type="match status" value="1"/>
</dbReference>
<name>A0A543PLZ0_9MICO</name>
<dbReference type="InterPro" id="IPR001867">
    <property type="entry name" value="OmpR/PhoB-type_DNA-bd"/>
</dbReference>
<dbReference type="SUPFAM" id="SSF46894">
    <property type="entry name" value="C-terminal effector domain of the bipartite response regulators"/>
    <property type="match status" value="1"/>
</dbReference>
<dbReference type="SUPFAM" id="SSF48452">
    <property type="entry name" value="TPR-like"/>
    <property type="match status" value="1"/>
</dbReference>
<keyword evidence="3 5" id="KW-0238">DNA-binding</keyword>
<dbReference type="InterPro" id="IPR016032">
    <property type="entry name" value="Sig_transdc_resp-reg_C-effctor"/>
</dbReference>